<keyword evidence="7" id="KW-0597">Phosphoprotein</keyword>
<dbReference type="InterPro" id="IPR030642">
    <property type="entry name" value="NPHP1_SH3"/>
</dbReference>
<dbReference type="EMBL" id="ABDC03005334">
    <property type="status" value="NOT_ANNOTATED_CDS"/>
    <property type="molecule type" value="Genomic_DNA"/>
</dbReference>
<dbReference type="InterPro" id="IPR036028">
    <property type="entry name" value="SH3-like_dom_sf"/>
</dbReference>
<sequence>MLPRRPRHPLQALKRRSQELKQQVDSLLSESQLKGTLEPNKRRDIYQRCIQLKQAIDENKNALQKLNKADELAPIGNYNERKKEEHNLLEKLTHQLQELAVTISREDTTEVGALSEKEEYDDSVEEDEEESESEESEEKEEKQENESHKQPTSKEYISIGDFTAQQAGDLTFKKGEILLIIEKNPDGWWIAKDAKGNEGLVPRTYLEPYKKEEGGQESSEEGTEEDVEVVDETADGAEVKQRTDSHWSAVQKAISEVGIFFLTNYVLFYYLIVLTEFRCGTGQRLWKKIAVLLKQAWNVHSRRHIFLQINTVDVLTAMGAIPSGFRPSTLCQLLEEGNTCISAPALFQLSFVEGNVESPISLIRVSLILTLWSCKMIPFPGTSIQVLSRHVRLCLSDGNKVLSNIHTVRATWQSKKPKTWTFSPQVTGILPCLLDGDCFIRSNSSSPDLGILFELGISYIRNSTGERGELSCGWVFLKLFDSNGVLIPAKTYELFLNGGTPYEKGVEVDPSVSRRAHSSVFHQIMTMRKQPQLLVKLRSLNRSSRDLLSLLPETLLGSMCTIHLLIFYRQILGDVLLKDRISLQSAELISHPVLATFPMLLEQPDVMDALRSSWSEKESTLKRSEKRDKEFLKATFLLVYHDCALPLLHSTLLPPFRWAEEETEAARWKVIADFLKHNQENGCALQALLSPDKVHEPFDLSEQTYDFLGEIRKNVA</sequence>
<feature type="domain" description="SH3" evidence="20">
    <location>
        <begin position="151"/>
        <end position="211"/>
    </location>
</feature>
<dbReference type="PANTHER" id="PTHR15176:SF1">
    <property type="entry name" value="NEPHROCYSTIN-1"/>
    <property type="match status" value="1"/>
</dbReference>
<dbReference type="GO" id="GO:0005923">
    <property type="term" value="C:bicellular tight junction"/>
    <property type="evidence" value="ECO:0007669"/>
    <property type="project" value="UniProtKB-SubCell"/>
</dbReference>
<keyword evidence="6" id="KW-0963">Cytoplasm</keyword>
<keyword evidence="22" id="KW-1185">Reference proteome</keyword>
<keyword evidence="4" id="KW-0796">Tight junction</keyword>
<feature type="compositionally biased region" description="Basic and acidic residues" evidence="19">
    <location>
        <begin position="139"/>
        <end position="149"/>
    </location>
</feature>
<name>A0A8C5UWI8_MICMU</name>
<protein>
    <recommendedName>
        <fullName evidence="17">Nephrocystin-1</fullName>
    </recommendedName>
</protein>
<dbReference type="GO" id="GO:0030154">
    <property type="term" value="P:cell differentiation"/>
    <property type="evidence" value="ECO:0007669"/>
    <property type="project" value="UniProtKB-KW"/>
</dbReference>
<keyword evidence="15" id="KW-0966">Cell projection</keyword>
<evidence type="ECO:0000256" key="8">
    <source>
        <dbReference type="ARBA" id="ARBA00022782"/>
    </source>
</evidence>
<evidence type="ECO:0000256" key="3">
    <source>
        <dbReference type="ARBA" id="ARBA00004536"/>
    </source>
</evidence>
<evidence type="ECO:0000256" key="10">
    <source>
        <dbReference type="ARBA" id="ARBA00022871"/>
    </source>
</evidence>
<dbReference type="GO" id="GO:1903348">
    <property type="term" value="P:positive regulation of bicellular tight junction assembly"/>
    <property type="evidence" value="ECO:0007669"/>
    <property type="project" value="Ensembl"/>
</dbReference>
<dbReference type="PANTHER" id="PTHR15176">
    <property type="entry name" value="NEPHROCYSTIN"/>
    <property type="match status" value="1"/>
</dbReference>
<feature type="compositionally biased region" description="Acidic residues" evidence="19">
    <location>
        <begin position="218"/>
        <end position="235"/>
    </location>
</feature>
<dbReference type="SMART" id="SM00326">
    <property type="entry name" value="SH3"/>
    <property type="match status" value="1"/>
</dbReference>
<keyword evidence="13" id="KW-0969">Cilium</keyword>
<evidence type="ECO:0000256" key="14">
    <source>
        <dbReference type="ARBA" id="ARBA00023212"/>
    </source>
</evidence>
<evidence type="ECO:0000256" key="18">
    <source>
        <dbReference type="PROSITE-ProRule" id="PRU00192"/>
    </source>
</evidence>
<gene>
    <name evidence="21" type="primary">NPHP1</name>
</gene>
<keyword evidence="11" id="KW-0965">Cell junction</keyword>
<organism evidence="21 22">
    <name type="scientific">Microcebus murinus</name>
    <name type="common">Gray mouse lemur</name>
    <name type="synonym">Lemur murinus</name>
    <dbReference type="NCBI Taxonomy" id="30608"/>
    <lineage>
        <taxon>Eukaryota</taxon>
        <taxon>Metazoa</taxon>
        <taxon>Chordata</taxon>
        <taxon>Craniata</taxon>
        <taxon>Vertebrata</taxon>
        <taxon>Euteleostomi</taxon>
        <taxon>Mammalia</taxon>
        <taxon>Eutheria</taxon>
        <taxon>Euarchontoglires</taxon>
        <taxon>Primates</taxon>
        <taxon>Strepsirrhini</taxon>
        <taxon>Lemuriformes</taxon>
        <taxon>Cheirogaleidae</taxon>
        <taxon>Microcebus</taxon>
    </lineage>
</organism>
<comment type="subcellular location">
    <subcellularLocation>
        <location evidence="3">Cell junction</location>
        <location evidence="3">Adherens junction</location>
    </subcellularLocation>
    <subcellularLocation>
        <location evidence="2">Cell junction</location>
        <location evidence="2">Tight junction</location>
    </subcellularLocation>
    <subcellularLocation>
        <location evidence="1">Cytoplasm</location>
        <location evidence="1">Cytoskeleton</location>
        <location evidence="1">Cilium axoneme</location>
    </subcellularLocation>
</comment>
<evidence type="ECO:0000256" key="19">
    <source>
        <dbReference type="SAM" id="MobiDB-lite"/>
    </source>
</evidence>
<dbReference type="GO" id="GO:0031514">
    <property type="term" value="C:motile cilium"/>
    <property type="evidence" value="ECO:0007669"/>
    <property type="project" value="Ensembl"/>
</dbReference>
<evidence type="ECO:0000256" key="6">
    <source>
        <dbReference type="ARBA" id="ARBA00022490"/>
    </source>
</evidence>
<evidence type="ECO:0000259" key="20">
    <source>
        <dbReference type="PROSITE" id="PS50002"/>
    </source>
</evidence>
<dbReference type="GO" id="GO:0005912">
    <property type="term" value="C:adherens junction"/>
    <property type="evidence" value="ECO:0007669"/>
    <property type="project" value="UniProtKB-SubCell"/>
</dbReference>
<reference evidence="21" key="2">
    <citation type="submission" date="2025-08" db="UniProtKB">
        <authorList>
            <consortium name="Ensembl"/>
        </authorList>
    </citation>
    <scope>IDENTIFICATION</scope>
</reference>
<evidence type="ECO:0000256" key="4">
    <source>
        <dbReference type="ARBA" id="ARBA00022427"/>
    </source>
</evidence>
<dbReference type="Ensembl" id="ENSMICT00000009353.3">
    <property type="protein sequence ID" value="ENSMICP00000008515.3"/>
    <property type="gene ID" value="ENSMICG00000009340.3"/>
</dbReference>
<dbReference type="AlphaFoldDB" id="A0A8C5UWI8"/>
<dbReference type="InterPro" id="IPR001452">
    <property type="entry name" value="SH3_domain"/>
</dbReference>
<feature type="region of interest" description="Disordered" evidence="19">
    <location>
        <begin position="209"/>
        <end position="241"/>
    </location>
</feature>
<dbReference type="GO" id="GO:0007283">
    <property type="term" value="P:spermatogenesis"/>
    <property type="evidence" value="ECO:0007669"/>
    <property type="project" value="UniProtKB-KW"/>
</dbReference>
<keyword evidence="9" id="KW-0970">Cilium biogenesis/degradation</keyword>
<keyword evidence="12" id="KW-0175">Coiled coil</keyword>
<evidence type="ECO:0000256" key="11">
    <source>
        <dbReference type="ARBA" id="ARBA00022949"/>
    </source>
</evidence>
<feature type="region of interest" description="Disordered" evidence="19">
    <location>
        <begin position="1"/>
        <end position="22"/>
    </location>
</feature>
<evidence type="ECO:0000256" key="2">
    <source>
        <dbReference type="ARBA" id="ARBA00004435"/>
    </source>
</evidence>
<dbReference type="Gene3D" id="2.30.30.40">
    <property type="entry name" value="SH3 Domains"/>
    <property type="match status" value="1"/>
</dbReference>
<evidence type="ECO:0000256" key="7">
    <source>
        <dbReference type="ARBA" id="ARBA00022553"/>
    </source>
</evidence>
<dbReference type="Proteomes" id="UP000694394">
    <property type="component" value="Chromosome 4"/>
</dbReference>
<evidence type="ECO:0000256" key="13">
    <source>
        <dbReference type="ARBA" id="ARBA00023069"/>
    </source>
</evidence>
<keyword evidence="14" id="KW-0206">Cytoskeleton</keyword>
<dbReference type="InterPro" id="IPR039687">
    <property type="entry name" value="NPHP1"/>
</dbReference>
<evidence type="ECO:0000256" key="17">
    <source>
        <dbReference type="ARBA" id="ARBA00073391"/>
    </source>
</evidence>
<dbReference type="SUPFAM" id="SSF50044">
    <property type="entry name" value="SH3-domain"/>
    <property type="match status" value="1"/>
</dbReference>
<dbReference type="FunFam" id="2.30.30.40:FF:000171">
    <property type="entry name" value="Nephrocystin 1"/>
    <property type="match status" value="1"/>
</dbReference>
<dbReference type="Pfam" id="PF00018">
    <property type="entry name" value="SH3_1"/>
    <property type="match status" value="1"/>
</dbReference>
<reference evidence="21" key="1">
    <citation type="submission" date="2016-12" db="EMBL/GenBank/DDBJ databases">
        <title>Mouse lemur reference genome and diversity panel.</title>
        <authorList>
            <person name="Harris R."/>
            <person name="Larsen P."/>
            <person name="Liu Y."/>
            <person name="Hughes D.S."/>
            <person name="Murali S."/>
            <person name="Raveendran M."/>
            <person name="Korchina V."/>
            <person name="Wang M."/>
            <person name="Jhangiani S."/>
            <person name="Bandaranaike D."/>
            <person name="Bellair M."/>
            <person name="Blankenburg K."/>
            <person name="Chao H."/>
            <person name="Dahdouli M."/>
            <person name="Dinh H."/>
            <person name="Doddapaneni H."/>
            <person name="English A."/>
            <person name="Firestine M."/>
            <person name="Gnanaolivu R."/>
            <person name="Gross S."/>
            <person name="Hernandez B."/>
            <person name="Javaid M."/>
            <person name="Jayaseelan J."/>
            <person name="Jones J."/>
            <person name="Khan Z."/>
            <person name="Kovar C."/>
            <person name="Kurapati P."/>
            <person name="Le B."/>
            <person name="Lee S."/>
            <person name="Li M."/>
            <person name="Mathew T."/>
            <person name="Narasimhan A."/>
            <person name="Ngo D."/>
            <person name="Nguyen L."/>
            <person name="Okwuonu G."/>
            <person name="Ongeri F."/>
            <person name="Osuji N."/>
            <person name="Pu L.-L."/>
            <person name="Puazo M."/>
            <person name="Quiroz J."/>
            <person name="Raj R."/>
            <person name="Rajbhandari K."/>
            <person name="Reid J.G."/>
            <person name="Santibanez J."/>
            <person name="Sexton D."/>
            <person name="Skinner E."/>
            <person name="Vee V."/>
            <person name="Weissenberger G."/>
            <person name="Wu Y."/>
            <person name="Xin Y."/>
            <person name="Han Y."/>
            <person name="Campbell C."/>
            <person name="Brown A."/>
            <person name="Sullivan B."/>
            <person name="Shelton J."/>
            <person name="Brown S."/>
            <person name="Dudchenko O."/>
            <person name="Machol I."/>
            <person name="Durand N."/>
            <person name="Shamim M."/>
            <person name="Lieberman A."/>
            <person name="Muzny D.M."/>
            <person name="Richards S."/>
            <person name="Yoder A."/>
            <person name="Worley K.C."/>
            <person name="Rogers J."/>
            <person name="Gibbs R.A."/>
        </authorList>
    </citation>
    <scope>NUCLEOTIDE SEQUENCE [LARGE SCALE GENOMIC DNA]</scope>
</reference>
<evidence type="ECO:0000313" key="21">
    <source>
        <dbReference type="Ensembl" id="ENSMICP00000008515.3"/>
    </source>
</evidence>
<reference evidence="21" key="3">
    <citation type="submission" date="2025-09" db="UniProtKB">
        <authorList>
            <consortium name="Ensembl"/>
        </authorList>
    </citation>
    <scope>IDENTIFICATION</scope>
</reference>
<evidence type="ECO:0000256" key="1">
    <source>
        <dbReference type="ARBA" id="ARBA00004430"/>
    </source>
</evidence>
<feature type="region of interest" description="Disordered" evidence="19">
    <location>
        <begin position="103"/>
        <end position="157"/>
    </location>
</feature>
<dbReference type="GO" id="GO:0030030">
    <property type="term" value="P:cell projection organization"/>
    <property type="evidence" value="ECO:0007669"/>
    <property type="project" value="UniProtKB-KW"/>
</dbReference>
<evidence type="ECO:0000256" key="5">
    <source>
        <dbReference type="ARBA" id="ARBA00022443"/>
    </source>
</evidence>
<keyword evidence="10" id="KW-0744">Spermatogenesis</keyword>
<feature type="compositionally biased region" description="Acidic residues" evidence="19">
    <location>
        <begin position="118"/>
        <end position="138"/>
    </location>
</feature>
<evidence type="ECO:0000313" key="22">
    <source>
        <dbReference type="Proteomes" id="UP000694394"/>
    </source>
</evidence>
<comment type="similarity">
    <text evidence="16">Belongs to the nephrocystin-1 family.</text>
</comment>
<dbReference type="CDD" id="cd11770">
    <property type="entry name" value="SH3_Nephrocystin"/>
    <property type="match status" value="1"/>
</dbReference>
<dbReference type="GO" id="GO:0005930">
    <property type="term" value="C:axoneme"/>
    <property type="evidence" value="ECO:0007669"/>
    <property type="project" value="UniProtKB-SubCell"/>
</dbReference>
<evidence type="ECO:0000256" key="9">
    <source>
        <dbReference type="ARBA" id="ARBA00022794"/>
    </source>
</evidence>
<evidence type="ECO:0000256" key="16">
    <source>
        <dbReference type="ARBA" id="ARBA00060725"/>
    </source>
</evidence>
<keyword evidence="5 18" id="KW-0728">SH3 domain</keyword>
<dbReference type="PROSITE" id="PS50002">
    <property type="entry name" value="SH3"/>
    <property type="match status" value="1"/>
</dbReference>
<evidence type="ECO:0000256" key="15">
    <source>
        <dbReference type="ARBA" id="ARBA00023273"/>
    </source>
</evidence>
<dbReference type="GeneTree" id="ENSGT00390000007701"/>
<evidence type="ECO:0000256" key="12">
    <source>
        <dbReference type="ARBA" id="ARBA00023054"/>
    </source>
</evidence>
<dbReference type="GO" id="GO:0090251">
    <property type="term" value="P:protein localization involved in establishment of planar polarity"/>
    <property type="evidence" value="ECO:0007669"/>
    <property type="project" value="TreeGrafter"/>
</dbReference>
<keyword evidence="8" id="KW-0221">Differentiation</keyword>
<accession>A0A8C5UWI8</accession>
<proteinExistence type="inferred from homology"/>